<evidence type="ECO:0000313" key="8">
    <source>
        <dbReference type="Proteomes" id="UP000676804"/>
    </source>
</evidence>
<keyword evidence="2" id="KW-0804">Transcription</keyword>
<evidence type="ECO:0000256" key="3">
    <source>
        <dbReference type="SAM" id="Coils"/>
    </source>
</evidence>
<evidence type="ECO:0000256" key="1">
    <source>
        <dbReference type="ARBA" id="ARBA00023015"/>
    </source>
</evidence>
<dbReference type="Proteomes" id="UP000050272">
    <property type="component" value="Unassembled WGS sequence"/>
</dbReference>
<protein>
    <submittedName>
        <fullName evidence="6">Helix-turn-helix domain-containing protein</fullName>
    </submittedName>
</protein>
<evidence type="ECO:0000313" key="5">
    <source>
        <dbReference type="EMBL" id="KPN12689.1"/>
    </source>
</evidence>
<comment type="caution">
    <text evidence="6">The sequence shown here is derived from an EMBL/GenBank/DDBJ whole genome shotgun (WGS) entry which is preliminary data.</text>
</comment>
<gene>
    <name evidence="5" type="ORF">AKG37_15185</name>
    <name evidence="6" type="ORF">KCQ59_17740</name>
</gene>
<proteinExistence type="predicted"/>
<dbReference type="InterPro" id="IPR050661">
    <property type="entry name" value="BglG_antiterminators"/>
</dbReference>
<feature type="coiled-coil region" evidence="3">
    <location>
        <begin position="117"/>
        <end position="144"/>
    </location>
</feature>
<reference evidence="6 8" key="2">
    <citation type="submission" date="2021-04" db="EMBL/GenBank/DDBJ databases">
        <title>Isolation of newly marine bacteria for enzymatic activity.</title>
        <authorList>
            <person name="Hadi W.A.M."/>
            <person name="Nair A.J.J."/>
            <person name="Edwin B.T."/>
        </authorList>
    </citation>
    <scope>NUCLEOTIDE SEQUENCE [LARGE SCALE GENOMIC DNA]</scope>
    <source>
        <strain evidence="6 8">B28A</strain>
    </source>
</reference>
<dbReference type="CDD" id="cd00133">
    <property type="entry name" value="PTS_IIB"/>
    <property type="match status" value="1"/>
</dbReference>
<evidence type="ECO:0000259" key="4">
    <source>
        <dbReference type="Pfam" id="PF05043"/>
    </source>
</evidence>
<dbReference type="Gene3D" id="3.40.50.2300">
    <property type="match status" value="1"/>
</dbReference>
<evidence type="ECO:0000256" key="2">
    <source>
        <dbReference type="ARBA" id="ARBA00023163"/>
    </source>
</evidence>
<evidence type="ECO:0000313" key="6">
    <source>
        <dbReference type="EMBL" id="MBR8691631.1"/>
    </source>
</evidence>
<organism evidence="6 8">
    <name type="scientific">Bacillus australimaris</name>
    <dbReference type="NCBI Taxonomy" id="1326968"/>
    <lineage>
        <taxon>Bacteria</taxon>
        <taxon>Bacillati</taxon>
        <taxon>Bacillota</taxon>
        <taxon>Bacilli</taxon>
        <taxon>Bacillales</taxon>
        <taxon>Bacillaceae</taxon>
        <taxon>Bacillus</taxon>
    </lineage>
</organism>
<dbReference type="EMBL" id="JAGQFH010000030">
    <property type="protein sequence ID" value="MBR8691631.1"/>
    <property type="molecule type" value="Genomic_DNA"/>
</dbReference>
<feature type="domain" description="Mga helix-turn-helix" evidence="4">
    <location>
        <begin position="76"/>
        <end position="159"/>
    </location>
</feature>
<reference evidence="5 7" key="1">
    <citation type="submission" date="2015-07" db="EMBL/GenBank/DDBJ databases">
        <title>Bacillus zhangzhouensis sp. nov. and Bacillus nanhaiticus sp. nov.</title>
        <authorList>
            <person name="Liu Y."/>
            <person name="Lai Q."/>
            <person name="Shao Z."/>
        </authorList>
    </citation>
    <scope>NUCLEOTIDE SEQUENCE [LARGE SCALE GENOMIC DNA]</scope>
    <source>
        <strain evidence="5 7">NH7I_1</strain>
    </source>
</reference>
<name>A0ABD4QN37_9BACI</name>
<dbReference type="Pfam" id="PF05043">
    <property type="entry name" value="Mga"/>
    <property type="match status" value="1"/>
</dbReference>
<dbReference type="AlphaFoldDB" id="A0ABD4QN37"/>
<dbReference type="Proteomes" id="UP000676804">
    <property type="component" value="Unassembled WGS sequence"/>
</dbReference>
<sequence length="500" mass="59667">MKLIDSKSKRMISILKLLVSQNKWWTIQEFVDLEIGSFRAIQHDLEIMKSYLTDDHEPLLQFQLRKGISIRFSQRLQVDDYIRQILLENTTIQLMTGIIFEPPKPFVDWMNDLNVSRSTLYSAIKKINEELKEYEIELRSDTMQFHGNEKEIRRFFVEFSFEIYGNHYWPFLRIEKQSVSAFLSKLCELFHVNLPEITINKYYFWIAIIIQRLKENQTIHPVNYSAHLKPISSEYKKIWELLQDCYHALYEEFFKQFKIKIPHPELTYFLIFIPMVGNFKSIYTIQENVNLLYLYFPDLYNRIQCFIQQLDNIYSQKVGNRQELTLQLMQFYLSTKELKGDGEFIFKTKRKLLEQVKLRLPYFYKRMTQLIQLLNADDLLASFVNNQDSLICLITSNWRGLYSLELQRKPAVNMLITSSLGNNHTLLIADLMREHIPHHLQIITNYDQSLDEQFLLDQQIDLIITDIGLPKDVNLPIIKISAFPTQKEFECINNLIMELF</sequence>
<keyword evidence="3" id="KW-0175">Coiled coil</keyword>
<keyword evidence="7" id="KW-1185">Reference proteome</keyword>
<dbReference type="PANTHER" id="PTHR30185:SF18">
    <property type="entry name" value="TRANSCRIPTIONAL REGULATOR MTLR"/>
    <property type="match status" value="1"/>
</dbReference>
<dbReference type="RefSeq" id="WP_060699985.1">
    <property type="nucleotide sequence ID" value="NZ_JAGQFH010000030.1"/>
</dbReference>
<dbReference type="InterPro" id="IPR007737">
    <property type="entry name" value="Mga_HTH"/>
</dbReference>
<keyword evidence="1" id="KW-0805">Transcription regulation</keyword>
<evidence type="ECO:0000313" key="7">
    <source>
        <dbReference type="Proteomes" id="UP000050272"/>
    </source>
</evidence>
<dbReference type="PANTHER" id="PTHR30185">
    <property type="entry name" value="CRYPTIC BETA-GLUCOSIDE BGL OPERON ANTITERMINATOR"/>
    <property type="match status" value="1"/>
</dbReference>
<accession>A0ABD4QN37</accession>
<dbReference type="EMBL" id="LGYN01000030">
    <property type="protein sequence ID" value="KPN12689.1"/>
    <property type="molecule type" value="Genomic_DNA"/>
</dbReference>